<evidence type="ECO:0008006" key="4">
    <source>
        <dbReference type="Google" id="ProtNLM"/>
    </source>
</evidence>
<evidence type="ECO:0000313" key="3">
    <source>
        <dbReference type="Proteomes" id="UP000094893"/>
    </source>
</evidence>
<comment type="caution">
    <text evidence="2">The sequence shown here is derived from an EMBL/GenBank/DDBJ whole genome shotgun (WGS) entry which is preliminary data.</text>
</comment>
<feature type="chain" id="PRO_5008663414" description="DUF4148 domain-containing protein" evidence="1">
    <location>
        <begin position="25"/>
        <end position="116"/>
    </location>
</feature>
<keyword evidence="1" id="KW-0732">Signal</keyword>
<reference evidence="2 3" key="1">
    <citation type="journal article" date="2016" name="Int. J. Mol. Sci.">
        <title>Comparative genomics of the extreme acidophile Acidithiobacillus thiooxidans reveals intraspecific divergence and niche adaptation.</title>
        <authorList>
            <person name="Zhang X."/>
            <person name="Feng X."/>
            <person name="Tao J."/>
            <person name="Ma L."/>
            <person name="Xiao Y."/>
            <person name="Liang Y."/>
            <person name="Liu X."/>
            <person name="Yin H."/>
        </authorList>
    </citation>
    <scope>NUCLEOTIDE SEQUENCE [LARGE SCALE GENOMIC DNA]</scope>
    <source>
        <strain evidence="2 3">A02</strain>
    </source>
</reference>
<organism evidence="2 3">
    <name type="scientific">Acidithiobacillus thiooxidans</name>
    <name type="common">Thiobacillus thiooxidans</name>
    <dbReference type="NCBI Taxonomy" id="930"/>
    <lineage>
        <taxon>Bacteria</taxon>
        <taxon>Pseudomonadati</taxon>
        <taxon>Pseudomonadota</taxon>
        <taxon>Acidithiobacillia</taxon>
        <taxon>Acidithiobacillales</taxon>
        <taxon>Acidithiobacillaceae</taxon>
        <taxon>Acidithiobacillus</taxon>
    </lineage>
</organism>
<dbReference type="Proteomes" id="UP000094893">
    <property type="component" value="Unassembled WGS sequence"/>
</dbReference>
<feature type="signal peptide" evidence="1">
    <location>
        <begin position="1"/>
        <end position="24"/>
    </location>
</feature>
<dbReference type="EMBL" id="LWSA01000139">
    <property type="protein sequence ID" value="OCX72597.1"/>
    <property type="molecule type" value="Genomic_DNA"/>
</dbReference>
<sequence>MKKRGFTLGAMAGLAMIAAPWAMAGAVVVPAPSVVTQSHRQQAERQHRLSTAQMYRNYMRTGSIYYSDSGTSKPPVHRVKVTDKPLLQSIETEAARLAQPPYVQETAAAQRANSNK</sequence>
<evidence type="ECO:0000256" key="1">
    <source>
        <dbReference type="SAM" id="SignalP"/>
    </source>
</evidence>
<accession>A0A1C2I9G5</accession>
<protein>
    <recommendedName>
        <fullName evidence="4">DUF4148 domain-containing protein</fullName>
    </recommendedName>
</protein>
<name>A0A1C2I9G5_ACITH</name>
<dbReference type="AlphaFoldDB" id="A0A1C2I9G5"/>
<dbReference type="RefSeq" id="WP_024894004.1">
    <property type="nucleotide sequence ID" value="NZ_LWRZ01000329.1"/>
</dbReference>
<gene>
    <name evidence="2" type="ORF">A6P07_09520</name>
</gene>
<evidence type="ECO:0000313" key="2">
    <source>
        <dbReference type="EMBL" id="OCX72597.1"/>
    </source>
</evidence>
<proteinExistence type="predicted"/>